<evidence type="ECO:0000256" key="3">
    <source>
        <dbReference type="ARBA" id="ARBA00022448"/>
    </source>
</evidence>
<evidence type="ECO:0000313" key="18">
    <source>
        <dbReference type="Proteomes" id="UP000823786"/>
    </source>
</evidence>
<evidence type="ECO:0000256" key="7">
    <source>
        <dbReference type="ARBA" id="ARBA00022723"/>
    </source>
</evidence>
<keyword evidence="4 15" id="KW-1003">Cell membrane</keyword>
<dbReference type="InterPro" id="IPR023299">
    <property type="entry name" value="ATPase_P-typ_cyto_dom_N"/>
</dbReference>
<evidence type="ECO:0000256" key="12">
    <source>
        <dbReference type="ARBA" id="ARBA00022989"/>
    </source>
</evidence>
<dbReference type="Proteomes" id="UP000823786">
    <property type="component" value="Unassembled WGS sequence"/>
</dbReference>
<evidence type="ECO:0000256" key="6">
    <source>
        <dbReference type="ARBA" id="ARBA00022692"/>
    </source>
</evidence>
<evidence type="ECO:0000256" key="8">
    <source>
        <dbReference type="ARBA" id="ARBA00022741"/>
    </source>
</evidence>
<dbReference type="NCBIfam" id="TIGR01511">
    <property type="entry name" value="ATPase-IB1_Cu"/>
    <property type="match status" value="1"/>
</dbReference>
<dbReference type="Gene3D" id="2.70.150.10">
    <property type="entry name" value="Calcium-transporting ATPase, cytoplasmic transduction domain A"/>
    <property type="match status" value="1"/>
</dbReference>
<evidence type="ECO:0000256" key="2">
    <source>
        <dbReference type="ARBA" id="ARBA00006024"/>
    </source>
</evidence>
<dbReference type="InterPro" id="IPR018303">
    <property type="entry name" value="ATPase_P-typ_P_site"/>
</dbReference>
<dbReference type="Gene3D" id="3.40.50.1000">
    <property type="entry name" value="HAD superfamily/HAD-like"/>
    <property type="match status" value="1"/>
</dbReference>
<gene>
    <name evidence="17" type="ORF">J2Z75_003459</name>
</gene>
<evidence type="ECO:0000256" key="1">
    <source>
        <dbReference type="ARBA" id="ARBA00004651"/>
    </source>
</evidence>
<keyword evidence="9 15" id="KW-0067">ATP-binding</keyword>
<keyword evidence="5" id="KW-0597">Phosphoprotein</keyword>
<dbReference type="InterPro" id="IPR036412">
    <property type="entry name" value="HAD-like_sf"/>
</dbReference>
<accession>A0ABS4EPT0</accession>
<keyword evidence="18" id="KW-1185">Reference proteome</keyword>
<evidence type="ECO:0000256" key="13">
    <source>
        <dbReference type="ARBA" id="ARBA00023065"/>
    </source>
</evidence>
<proteinExistence type="inferred from homology"/>
<dbReference type="PRINTS" id="PR00119">
    <property type="entry name" value="CATATPASE"/>
</dbReference>
<keyword evidence="8 15" id="KW-0547">Nucleotide-binding</keyword>
<feature type="transmembrane region" description="Helical" evidence="15">
    <location>
        <begin position="356"/>
        <end position="376"/>
    </location>
</feature>
<feature type="transmembrane region" description="Helical" evidence="15">
    <location>
        <begin position="140"/>
        <end position="161"/>
    </location>
</feature>
<comment type="caution">
    <text evidence="17">The sequence shown here is derived from an EMBL/GenBank/DDBJ whole genome shotgun (WGS) entry which is preliminary data.</text>
</comment>
<dbReference type="InterPro" id="IPR006121">
    <property type="entry name" value="HMA_dom"/>
</dbReference>
<keyword evidence="13" id="KW-0406">Ion transport</keyword>
<sequence>MDIESLKTAGPSAAEIMFAARKLGDGNFQTDLSVPSMHCAVCMSTIETGLASLENVVSARVNLSTKRVAVKWKGPDAPPMIQKLDSLGYPTHLTDDFVSGKDKALSELLLAVAISGFATGNIMLLSVSVWSGAEGATRDLFHWVSALIAIPVIVFAGRIYFRSAWNALRHGRMNMDVPIAIGVSLAYSTSLYETITHGEYAYFDASVSLLFFLLIGRTLDHVMRDRARAAVSGLVRLSPRGAVHITADGSREYLPIAQVEPGMELVISAGERIPVNATVVDGVSELDCSLATGESAARIISPGAKILAGTHNLSGPLTIRATAAAKDSFLAEMVGLMEAAEHGRGTYRRLADRASAMYSPVVHVTALATFVGWMIATGDWHHAITVATAVLIITCPCALGLAVPIVQVVAARRLFENGIMMKDGGALERLAEIDTIVFDKTGTLTTGSPILQAVSDGDDDALGVAVTLARSSRHPFSRAISKAHPHISDAVRLEAVKEYSGLGIEGRAGGHLWRLGRASWATVPLLPNCATVGTVLSKDGMMVASFDFIDVLRKDAGEAVDHLRRGGIRMEILSGDKKSAVAKVASQLSVRAFSADVLPIDKVKRLHHLSATGSQALMVGDGINDAPAMMAAHVSMAPASAADIGRSAADFIFLRDSLNAVPLSLKVARQAERLVKQNFTLAIGYNLVAVPLAIMGHVTPLIAAIAMSGSSLLVIGNAMRLTAGEGCMRRLVRSVQRRRKLVEA</sequence>
<organism evidence="17 18">
    <name type="scientific">Rhizobium herbae</name>
    <dbReference type="NCBI Taxonomy" id="508661"/>
    <lineage>
        <taxon>Bacteria</taxon>
        <taxon>Pseudomonadati</taxon>
        <taxon>Pseudomonadota</taxon>
        <taxon>Alphaproteobacteria</taxon>
        <taxon>Hyphomicrobiales</taxon>
        <taxon>Rhizobiaceae</taxon>
        <taxon>Rhizobium/Agrobacterium group</taxon>
        <taxon>Rhizobium</taxon>
    </lineage>
</organism>
<dbReference type="Gene3D" id="3.40.1110.10">
    <property type="entry name" value="Calcium-transporting ATPase, cytoplasmic domain N"/>
    <property type="match status" value="1"/>
</dbReference>
<keyword evidence="6 15" id="KW-0812">Transmembrane</keyword>
<keyword evidence="14 15" id="KW-0472">Membrane</keyword>
<evidence type="ECO:0000256" key="11">
    <source>
        <dbReference type="ARBA" id="ARBA00022967"/>
    </source>
</evidence>
<dbReference type="Pfam" id="PF00702">
    <property type="entry name" value="Hydrolase"/>
    <property type="match status" value="1"/>
</dbReference>
<evidence type="ECO:0000256" key="15">
    <source>
        <dbReference type="RuleBase" id="RU362081"/>
    </source>
</evidence>
<dbReference type="Pfam" id="PF00403">
    <property type="entry name" value="HMA"/>
    <property type="match status" value="1"/>
</dbReference>
<evidence type="ECO:0000256" key="5">
    <source>
        <dbReference type="ARBA" id="ARBA00022553"/>
    </source>
</evidence>
<evidence type="ECO:0000256" key="9">
    <source>
        <dbReference type="ARBA" id="ARBA00022840"/>
    </source>
</evidence>
<dbReference type="InterPro" id="IPR023298">
    <property type="entry name" value="ATPase_P-typ_TM_dom_sf"/>
</dbReference>
<dbReference type="Gene3D" id="3.30.70.100">
    <property type="match status" value="1"/>
</dbReference>
<keyword evidence="12 15" id="KW-1133">Transmembrane helix</keyword>
<dbReference type="PROSITE" id="PS50846">
    <property type="entry name" value="HMA_2"/>
    <property type="match status" value="1"/>
</dbReference>
<dbReference type="InterPro" id="IPR059000">
    <property type="entry name" value="ATPase_P-type_domA"/>
</dbReference>
<keyword evidence="11" id="KW-1278">Translocase</keyword>
<feature type="transmembrane region" description="Helical" evidence="15">
    <location>
        <begin position="382"/>
        <end position="411"/>
    </location>
</feature>
<dbReference type="InterPro" id="IPR036163">
    <property type="entry name" value="HMA_dom_sf"/>
</dbReference>
<evidence type="ECO:0000259" key="16">
    <source>
        <dbReference type="PROSITE" id="PS50846"/>
    </source>
</evidence>
<dbReference type="PRINTS" id="PR00943">
    <property type="entry name" value="CUATPASE"/>
</dbReference>
<dbReference type="PANTHER" id="PTHR43520">
    <property type="entry name" value="ATP7, ISOFORM B"/>
    <property type="match status" value="1"/>
</dbReference>
<dbReference type="CDD" id="cd02092">
    <property type="entry name" value="P-type_ATPase_FixI-like"/>
    <property type="match status" value="1"/>
</dbReference>
<feature type="transmembrane region" description="Helical" evidence="15">
    <location>
        <begin position="108"/>
        <end position="128"/>
    </location>
</feature>
<dbReference type="PANTHER" id="PTHR43520:SF5">
    <property type="entry name" value="CATION-TRANSPORTING P-TYPE ATPASE-RELATED"/>
    <property type="match status" value="1"/>
</dbReference>
<keyword evidence="3" id="KW-0813">Transport</keyword>
<feature type="transmembrane region" description="Helical" evidence="15">
    <location>
        <begin position="679"/>
        <end position="695"/>
    </location>
</feature>
<reference evidence="17 18" key="1">
    <citation type="submission" date="2021-03" db="EMBL/GenBank/DDBJ databases">
        <title>Genomic Encyclopedia of Type Strains, Phase IV (KMG-IV): sequencing the most valuable type-strain genomes for metagenomic binning, comparative biology and taxonomic classification.</title>
        <authorList>
            <person name="Goeker M."/>
        </authorList>
    </citation>
    <scope>NUCLEOTIDE SEQUENCE [LARGE SCALE GENOMIC DNA]</scope>
    <source>
        <strain evidence="17 18">DSM 26427</strain>
    </source>
</reference>
<dbReference type="InterPro" id="IPR027256">
    <property type="entry name" value="P-typ_ATPase_IB"/>
</dbReference>
<keyword evidence="7 15" id="KW-0479">Metal-binding</keyword>
<dbReference type="NCBIfam" id="TIGR01512">
    <property type="entry name" value="ATPase-IB2_Cd"/>
    <property type="match status" value="1"/>
</dbReference>
<feature type="transmembrane region" description="Helical" evidence="15">
    <location>
        <begin position="201"/>
        <end position="219"/>
    </location>
</feature>
<dbReference type="SUPFAM" id="SSF56784">
    <property type="entry name" value="HAD-like"/>
    <property type="match status" value="1"/>
</dbReference>
<evidence type="ECO:0000256" key="10">
    <source>
        <dbReference type="ARBA" id="ARBA00022842"/>
    </source>
</evidence>
<comment type="similarity">
    <text evidence="2 15">Belongs to the cation transport ATPase (P-type) (TC 3.A.3) family. Type IB subfamily.</text>
</comment>
<dbReference type="SUPFAM" id="SSF55008">
    <property type="entry name" value="HMA, heavy metal-associated domain"/>
    <property type="match status" value="1"/>
</dbReference>
<comment type="subcellular location">
    <subcellularLocation>
        <location evidence="1">Cell membrane</location>
        <topology evidence="1">Multi-pass membrane protein</topology>
    </subcellularLocation>
</comment>
<feature type="transmembrane region" description="Helical" evidence="15">
    <location>
        <begin position="701"/>
        <end position="723"/>
    </location>
</feature>
<dbReference type="InterPro" id="IPR023214">
    <property type="entry name" value="HAD_sf"/>
</dbReference>
<dbReference type="Pfam" id="PF00122">
    <property type="entry name" value="E1-E2_ATPase"/>
    <property type="match status" value="1"/>
</dbReference>
<evidence type="ECO:0000256" key="4">
    <source>
        <dbReference type="ARBA" id="ARBA00022475"/>
    </source>
</evidence>
<keyword evidence="10" id="KW-0460">Magnesium</keyword>
<dbReference type="SUPFAM" id="SSF81653">
    <property type="entry name" value="Calcium ATPase, transduction domain A"/>
    <property type="match status" value="1"/>
</dbReference>
<dbReference type="InterPro" id="IPR001757">
    <property type="entry name" value="P_typ_ATPase"/>
</dbReference>
<dbReference type="NCBIfam" id="TIGR01494">
    <property type="entry name" value="ATPase_P-type"/>
    <property type="match status" value="1"/>
</dbReference>
<dbReference type="NCBIfam" id="TIGR01525">
    <property type="entry name" value="ATPase-IB_hvy"/>
    <property type="match status" value="1"/>
</dbReference>
<protein>
    <submittedName>
        <fullName evidence="17">Cu2+-exporting ATPase</fullName>
    </submittedName>
</protein>
<feature type="transmembrane region" description="Helical" evidence="15">
    <location>
        <begin position="173"/>
        <end position="195"/>
    </location>
</feature>
<dbReference type="CDD" id="cd00371">
    <property type="entry name" value="HMA"/>
    <property type="match status" value="1"/>
</dbReference>
<dbReference type="SUPFAM" id="SSF81665">
    <property type="entry name" value="Calcium ATPase, transmembrane domain M"/>
    <property type="match status" value="1"/>
</dbReference>
<dbReference type="PROSITE" id="PS00154">
    <property type="entry name" value="ATPASE_E1_E2"/>
    <property type="match status" value="1"/>
</dbReference>
<name>A0ABS4EPT0_9HYPH</name>
<dbReference type="EMBL" id="JAGGJV010000006">
    <property type="protein sequence ID" value="MBP1859938.1"/>
    <property type="molecule type" value="Genomic_DNA"/>
</dbReference>
<dbReference type="InterPro" id="IPR008250">
    <property type="entry name" value="ATPase_P-typ_transduc_dom_A_sf"/>
</dbReference>
<evidence type="ECO:0000256" key="14">
    <source>
        <dbReference type="ARBA" id="ARBA00023136"/>
    </source>
</evidence>
<evidence type="ECO:0000313" key="17">
    <source>
        <dbReference type="EMBL" id="MBP1859938.1"/>
    </source>
</evidence>
<feature type="domain" description="HMA" evidence="16">
    <location>
        <begin position="28"/>
        <end position="92"/>
    </location>
</feature>